<comment type="caution">
    <text evidence="18">The sequence shown here is derived from an EMBL/GenBank/DDBJ whole genome shotgun (WGS) entry which is preliminary data.</text>
</comment>
<feature type="domain" description="Catalase core" evidence="17">
    <location>
        <begin position="29"/>
        <end position="409"/>
    </location>
</feature>
<comment type="similarity">
    <text evidence="3 14">Belongs to the catalase family.</text>
</comment>
<dbReference type="RefSeq" id="WP_059286670.1">
    <property type="nucleotide sequence ID" value="NZ_LNQU01000099.1"/>
</dbReference>
<dbReference type="PIRSF" id="PIRSF038928">
    <property type="entry name" value="Catalase_clade1-3"/>
    <property type="match status" value="1"/>
</dbReference>
<dbReference type="PANTHER" id="PTHR11465">
    <property type="entry name" value="CATALASE"/>
    <property type="match status" value="1"/>
</dbReference>
<feature type="active site" evidence="12">
    <location>
        <position position="148"/>
    </location>
</feature>
<accession>A0A318JPA4</accession>
<keyword evidence="19" id="KW-1185">Reference proteome</keyword>
<dbReference type="PROSITE" id="PS51402">
    <property type="entry name" value="CATALASE_3"/>
    <property type="match status" value="1"/>
</dbReference>
<dbReference type="InterPro" id="IPR024711">
    <property type="entry name" value="Catalase_clade1/3"/>
</dbReference>
<evidence type="ECO:0000256" key="2">
    <source>
        <dbReference type="ARBA" id="ARBA00002974"/>
    </source>
</evidence>
<dbReference type="AlphaFoldDB" id="A0A318JPA4"/>
<evidence type="ECO:0000256" key="13">
    <source>
        <dbReference type="PIRSR" id="PIRSR038928-2"/>
    </source>
</evidence>
<feature type="active site" evidence="12">
    <location>
        <position position="76"/>
    </location>
</feature>
<dbReference type="GO" id="GO:0004096">
    <property type="term" value="F:catalase activity"/>
    <property type="evidence" value="ECO:0007669"/>
    <property type="project" value="UniProtKB-EC"/>
</dbReference>
<evidence type="ECO:0000256" key="14">
    <source>
        <dbReference type="RuleBase" id="RU000498"/>
    </source>
</evidence>
<keyword evidence="9 14" id="KW-0560">Oxidoreductase</keyword>
<feature type="compositionally biased region" description="Polar residues" evidence="15">
    <location>
        <begin position="395"/>
        <end position="411"/>
    </location>
</feature>
<keyword evidence="6 14" id="KW-0575">Peroxidase</keyword>
<dbReference type="Pfam" id="PF00199">
    <property type="entry name" value="Catalase"/>
    <property type="match status" value="1"/>
</dbReference>
<feature type="binding site" description="axial binding residue" evidence="13">
    <location>
        <position position="356"/>
    </location>
    <ligand>
        <name>heme</name>
        <dbReference type="ChEBI" id="CHEBI:30413"/>
    </ligand>
    <ligandPart>
        <name>Fe</name>
        <dbReference type="ChEBI" id="CHEBI:18248"/>
    </ligandPart>
</feature>
<dbReference type="PRINTS" id="PR00067">
    <property type="entry name" value="CATALASE"/>
</dbReference>
<dbReference type="EC" id="1.11.1.6" evidence="4 14"/>
<dbReference type="CDD" id="cd08154">
    <property type="entry name" value="catalase_clade_1"/>
    <property type="match status" value="1"/>
</dbReference>
<dbReference type="Proteomes" id="UP000248395">
    <property type="component" value="Unassembled WGS sequence"/>
</dbReference>
<sequence>MAHTRPALRLCAIACSLALLAPAHAATLTRDNAAAVGDNQNSQTAGPSGPVLLQDVQLVQKLQRFDRERIPERVVHARGAGAYGVFESSADISALTRAKVFAKGSKTPVFVRFSTVIHGLHSPETLRDPRGFATKFYTSEGNWDLVGNNLPVFFIRDAIKFPDMVHSLKPSPDTNLQDPNRFFDFFSYQPEATHMLTRLYSDYGIPKGYQYMDGNSVHAWKLVNAQGRYVYVKFHWASRQGQHNLTMQEAAAIQAHDFNHASRALMAAIQHKHYPQWDLYIQVMQPEDMARLDYNPLDATKIWSGVPEHRIGTMTLNRNPGNIFQETEQSAFAPSNLVPGIEPSEDRLLQGRIFAYADTQLHRVGTNGLQLPVNRPQAVVDNNNQDGAMNGGQRQGSVNYEPSRQGGLQQDASARYSQLPLSGSTQQAGISKTLNFRQAGEFYRSLNKQEQANLIANLAADLGQVRNEATRNTMLSYFYKADSGYGQAISKVLNANVADIARLAAQLHE</sequence>
<dbReference type="InterPro" id="IPR018028">
    <property type="entry name" value="Catalase"/>
</dbReference>
<feature type="signal peptide" evidence="16">
    <location>
        <begin position="1"/>
        <end position="25"/>
    </location>
</feature>
<evidence type="ECO:0000256" key="1">
    <source>
        <dbReference type="ARBA" id="ARBA00001971"/>
    </source>
</evidence>
<evidence type="ECO:0000256" key="9">
    <source>
        <dbReference type="ARBA" id="ARBA00023002"/>
    </source>
</evidence>
<evidence type="ECO:0000256" key="10">
    <source>
        <dbReference type="ARBA" id="ARBA00023004"/>
    </source>
</evidence>
<organism evidence="18 19">
    <name type="scientific">Aquitalea magnusonii</name>
    <dbReference type="NCBI Taxonomy" id="332411"/>
    <lineage>
        <taxon>Bacteria</taxon>
        <taxon>Pseudomonadati</taxon>
        <taxon>Pseudomonadota</taxon>
        <taxon>Betaproteobacteria</taxon>
        <taxon>Neisseriales</taxon>
        <taxon>Chromobacteriaceae</taxon>
        <taxon>Aquitalea</taxon>
    </lineage>
</organism>
<dbReference type="OrthoDB" id="9761719at2"/>
<keyword evidence="7 13" id="KW-0349">Heme</keyword>
<gene>
    <name evidence="18" type="ORF">DFR38_10166</name>
</gene>
<dbReference type="GO" id="GO:0005737">
    <property type="term" value="C:cytoplasm"/>
    <property type="evidence" value="ECO:0007669"/>
    <property type="project" value="TreeGrafter"/>
</dbReference>
<dbReference type="GO" id="GO:0042542">
    <property type="term" value="P:response to hydrogen peroxide"/>
    <property type="evidence" value="ECO:0007669"/>
    <property type="project" value="TreeGrafter"/>
</dbReference>
<evidence type="ECO:0000256" key="5">
    <source>
        <dbReference type="ARBA" id="ARBA00014132"/>
    </source>
</evidence>
<evidence type="ECO:0000256" key="11">
    <source>
        <dbReference type="ARBA" id="ARBA00023324"/>
    </source>
</evidence>
<dbReference type="GO" id="GO:0042744">
    <property type="term" value="P:hydrogen peroxide catabolic process"/>
    <property type="evidence" value="ECO:0007669"/>
    <property type="project" value="UniProtKB-KW"/>
</dbReference>
<dbReference type="PROSITE" id="PS00437">
    <property type="entry name" value="CATALASE_1"/>
    <property type="match status" value="1"/>
</dbReference>
<dbReference type="InterPro" id="IPR024708">
    <property type="entry name" value="Catalase_AS"/>
</dbReference>
<dbReference type="EMBL" id="QJKC01000001">
    <property type="protein sequence ID" value="PXX51009.1"/>
    <property type="molecule type" value="Genomic_DNA"/>
</dbReference>
<feature type="region of interest" description="Disordered" evidence="15">
    <location>
        <begin position="379"/>
        <end position="411"/>
    </location>
</feature>
<comment type="catalytic activity">
    <reaction evidence="14">
        <text>2 H2O2 = O2 + 2 H2O</text>
        <dbReference type="Rhea" id="RHEA:20309"/>
        <dbReference type="ChEBI" id="CHEBI:15377"/>
        <dbReference type="ChEBI" id="CHEBI:15379"/>
        <dbReference type="ChEBI" id="CHEBI:16240"/>
        <dbReference type="EC" id="1.11.1.6"/>
    </reaction>
</comment>
<evidence type="ECO:0000256" key="12">
    <source>
        <dbReference type="PIRSR" id="PIRSR038928-1"/>
    </source>
</evidence>
<protein>
    <recommendedName>
        <fullName evidence="5 14">Catalase</fullName>
        <ecNumber evidence="4 14">1.11.1.6</ecNumber>
    </recommendedName>
</protein>
<keyword evidence="8 13" id="KW-0479">Metal-binding</keyword>
<evidence type="ECO:0000313" key="19">
    <source>
        <dbReference type="Proteomes" id="UP000248395"/>
    </source>
</evidence>
<dbReference type="SUPFAM" id="SSF56634">
    <property type="entry name" value="Heme-dependent catalase-like"/>
    <property type="match status" value="1"/>
</dbReference>
<keyword evidence="10 13" id="KW-0408">Iron</keyword>
<dbReference type="Pfam" id="PF06628">
    <property type="entry name" value="Catalase-rel"/>
    <property type="match status" value="1"/>
</dbReference>
<keyword evidence="11 14" id="KW-0376">Hydrogen peroxide</keyword>
<name>A0A318JPA4_9NEIS</name>
<evidence type="ECO:0000313" key="18">
    <source>
        <dbReference type="EMBL" id="PXX51009.1"/>
    </source>
</evidence>
<dbReference type="PROSITE" id="PS00438">
    <property type="entry name" value="CATALASE_2"/>
    <property type="match status" value="1"/>
</dbReference>
<dbReference type="Gene3D" id="2.40.180.10">
    <property type="entry name" value="Catalase core domain"/>
    <property type="match status" value="1"/>
</dbReference>
<evidence type="ECO:0000256" key="4">
    <source>
        <dbReference type="ARBA" id="ARBA00012314"/>
    </source>
</evidence>
<dbReference type="PANTHER" id="PTHR11465:SF23">
    <property type="entry name" value="CATALASE-2"/>
    <property type="match status" value="1"/>
</dbReference>
<evidence type="ECO:0000256" key="6">
    <source>
        <dbReference type="ARBA" id="ARBA00022559"/>
    </source>
</evidence>
<evidence type="ECO:0000256" key="7">
    <source>
        <dbReference type="ARBA" id="ARBA00022617"/>
    </source>
</evidence>
<feature type="chain" id="PRO_5016410987" description="Catalase" evidence="16">
    <location>
        <begin position="26"/>
        <end position="509"/>
    </location>
</feature>
<comment type="function">
    <text evidence="2">Decomposes hydrogen peroxide into water and oxygen; serves to protect cells from the toxic effects of hydrogen peroxide.</text>
</comment>
<evidence type="ECO:0000256" key="3">
    <source>
        <dbReference type="ARBA" id="ARBA00005329"/>
    </source>
</evidence>
<evidence type="ECO:0000256" key="8">
    <source>
        <dbReference type="ARBA" id="ARBA00022723"/>
    </source>
</evidence>
<dbReference type="InterPro" id="IPR020835">
    <property type="entry name" value="Catalase_sf"/>
</dbReference>
<reference evidence="18 19" key="1">
    <citation type="submission" date="2018-05" db="EMBL/GenBank/DDBJ databases">
        <title>Genomic Encyclopedia of Type Strains, Phase IV (KMG-IV): sequencing the most valuable type-strain genomes for metagenomic binning, comparative biology and taxonomic classification.</title>
        <authorList>
            <person name="Goeker M."/>
        </authorList>
    </citation>
    <scope>NUCLEOTIDE SEQUENCE [LARGE SCALE GENOMIC DNA]</scope>
    <source>
        <strain evidence="18 19">DSM 25134</strain>
    </source>
</reference>
<dbReference type="SMART" id="SM01060">
    <property type="entry name" value="Catalase"/>
    <property type="match status" value="1"/>
</dbReference>
<proteinExistence type="inferred from homology"/>
<dbReference type="GO" id="GO:0046872">
    <property type="term" value="F:metal ion binding"/>
    <property type="evidence" value="ECO:0007669"/>
    <property type="project" value="UniProtKB-KW"/>
</dbReference>
<keyword evidence="16" id="KW-0732">Signal</keyword>
<evidence type="ECO:0000256" key="16">
    <source>
        <dbReference type="SAM" id="SignalP"/>
    </source>
</evidence>
<dbReference type="InterPro" id="IPR010582">
    <property type="entry name" value="Catalase_immune_responsive"/>
</dbReference>
<evidence type="ECO:0000259" key="17">
    <source>
        <dbReference type="SMART" id="SM01060"/>
    </source>
</evidence>
<dbReference type="InterPro" id="IPR002226">
    <property type="entry name" value="Catalase_haem_BS"/>
</dbReference>
<evidence type="ECO:0000256" key="15">
    <source>
        <dbReference type="SAM" id="MobiDB-lite"/>
    </source>
</evidence>
<dbReference type="InterPro" id="IPR011614">
    <property type="entry name" value="Catalase_core"/>
</dbReference>
<dbReference type="GO" id="GO:0020037">
    <property type="term" value="F:heme binding"/>
    <property type="evidence" value="ECO:0007669"/>
    <property type="project" value="InterPro"/>
</dbReference>
<comment type="cofactor">
    <cofactor evidence="1 13">
        <name>heme</name>
        <dbReference type="ChEBI" id="CHEBI:30413"/>
    </cofactor>
</comment>